<dbReference type="Pfam" id="PF04564">
    <property type="entry name" value="U-box"/>
    <property type="match status" value="1"/>
</dbReference>
<dbReference type="EMBL" id="JBJUIK010000009">
    <property type="protein sequence ID" value="KAL3518052.1"/>
    <property type="molecule type" value="Genomic_DNA"/>
</dbReference>
<dbReference type="InterPro" id="IPR011989">
    <property type="entry name" value="ARM-like"/>
</dbReference>
<dbReference type="EC" id="2.3.2.27" evidence="3"/>
<dbReference type="InterPro" id="IPR045210">
    <property type="entry name" value="RING-Ubox_PUB"/>
</dbReference>
<reference evidence="8 9" key="1">
    <citation type="submission" date="2024-11" db="EMBL/GenBank/DDBJ databases">
        <title>A near-complete genome assembly of Cinchona calisaya.</title>
        <authorList>
            <person name="Lian D.C."/>
            <person name="Zhao X.W."/>
            <person name="Wei L."/>
        </authorList>
    </citation>
    <scope>NUCLEOTIDE SEQUENCE [LARGE SCALE GENOMIC DNA]</scope>
    <source>
        <tissue evidence="8">Nenye</tissue>
    </source>
</reference>
<evidence type="ECO:0000259" key="7">
    <source>
        <dbReference type="PROSITE" id="PS51698"/>
    </source>
</evidence>
<keyword evidence="4" id="KW-0808">Transferase</keyword>
<dbReference type="Gene3D" id="1.25.10.10">
    <property type="entry name" value="Leucine-rich Repeat Variant"/>
    <property type="match status" value="3"/>
</dbReference>
<sequence>MTSSSSQAAVPVDAINRALSDIVVADDHQYAWENARRFSGYAKRLQLLVNQILRSSPPEKLPASVQTALKGISGDLTQVSGTLAAYKRKSKIFVLIKSRELCASLQERTLAIGAWLALLASAVQDDDVSDLQKKMADLSRDMKQAQFRVTENEERVYSTLQKEGQGRQSSKAVQSAMVLDLARALGIDSNNYMALSNQVKLLRNDIGNSTSVSDRRILITLERIIDNWATKPDILTQKLDFDSEEEGAQILPFKNFLCPLTKEVMKDPVVLESAQTYERTAINYWFERCLEDGREPTCPLTGMVLKSLELKPNIGLAGSIDEWVNRNIEVQIKRAVECLSEDSSSVDSIERVLDNLYRVSEEHPMSRYRVRNAGIIFLILKLLKNSSKGVGSLLRSKALMVLFSMAQDHESKIIMLDEGITRSAIHSLIGSSEKEREFAVRLLLYFSNEEDFCIKMASEKGALVLLSSMADNLENPSLSHLAEEVLKRMEKLEQNVDHLAVAGRFEPLLKRLREGPDDVKIQMAYVVGRMTLTNTGKEQIACQGAKTFVELLSKPDGKAASLQALYNLSCFDDNATILIDSAVLPALTDILFENNVLSIESKALAAGIIANIVKNPGHWELASVDKEGHKLQSESIVTNLLGLLSLASPQCQLSILQILYRIASSPQASESVTDLIRSGDGIKTIIAFLEHPEVEHRIAAFRLTRVLSERLGDDIANALRTSDKLVMLEDKILDNQSKDGERSDAACILANLSLSGNEVKAIVGTSFVRWTVSTLKDQHGSTNGRTSRSNFGMAEGLLGILLHLCRSSDPQSVGIIKEHCLMTIFRDQLVFTSKAKVKRLAALGLRYLSECGMSLVAAGDSDLNPPQGFCSSFFFMCSRPPPAPSLCPIHATPCEEGSQLCLLKTNSIKPLIDILSDKDTTVQVAALEALSTLLLEKSTGLQLAVVELEHLGMVDAVVDLFIEARPGELQDKAIVMVNKMLRVESLVNRLSLNQSLVRALVDAFKYGSAITKSYAQVALTDLKQISGISTHASSQNRGQR</sequence>
<dbReference type="InterPro" id="IPR003613">
    <property type="entry name" value="Ubox_domain"/>
</dbReference>
<organism evidence="8 9">
    <name type="scientific">Cinchona calisaya</name>
    <dbReference type="NCBI Taxonomy" id="153742"/>
    <lineage>
        <taxon>Eukaryota</taxon>
        <taxon>Viridiplantae</taxon>
        <taxon>Streptophyta</taxon>
        <taxon>Embryophyta</taxon>
        <taxon>Tracheophyta</taxon>
        <taxon>Spermatophyta</taxon>
        <taxon>Magnoliopsida</taxon>
        <taxon>eudicotyledons</taxon>
        <taxon>Gunneridae</taxon>
        <taxon>Pentapetalae</taxon>
        <taxon>asterids</taxon>
        <taxon>lamiids</taxon>
        <taxon>Gentianales</taxon>
        <taxon>Rubiaceae</taxon>
        <taxon>Cinchonoideae</taxon>
        <taxon>Cinchoneae</taxon>
        <taxon>Cinchona</taxon>
    </lineage>
</organism>
<comment type="catalytic activity">
    <reaction evidence="1">
        <text>S-ubiquitinyl-[E2 ubiquitin-conjugating enzyme]-L-cysteine + [acceptor protein]-L-lysine = [E2 ubiquitin-conjugating enzyme]-L-cysteine + N(6)-ubiquitinyl-[acceptor protein]-L-lysine.</text>
        <dbReference type="EC" id="2.3.2.27"/>
    </reaction>
</comment>
<feature type="domain" description="U-box" evidence="7">
    <location>
        <begin position="251"/>
        <end position="330"/>
    </location>
</feature>
<proteinExistence type="predicted"/>
<evidence type="ECO:0000313" key="8">
    <source>
        <dbReference type="EMBL" id="KAL3518052.1"/>
    </source>
</evidence>
<dbReference type="AlphaFoldDB" id="A0ABD2ZF00"/>
<dbReference type="InterPro" id="IPR052608">
    <property type="entry name" value="U-box_domain_protein"/>
</dbReference>
<dbReference type="PROSITE" id="PS51698">
    <property type="entry name" value="U_BOX"/>
    <property type="match status" value="1"/>
</dbReference>
<dbReference type="InterPro" id="IPR000225">
    <property type="entry name" value="Armadillo"/>
</dbReference>
<dbReference type="SUPFAM" id="SSF57850">
    <property type="entry name" value="RING/U-box"/>
    <property type="match status" value="1"/>
</dbReference>
<evidence type="ECO:0000256" key="6">
    <source>
        <dbReference type="SAM" id="Coils"/>
    </source>
</evidence>
<dbReference type="InterPro" id="IPR016024">
    <property type="entry name" value="ARM-type_fold"/>
</dbReference>
<dbReference type="SMART" id="SM00504">
    <property type="entry name" value="Ubox"/>
    <property type="match status" value="1"/>
</dbReference>
<dbReference type="SUPFAM" id="SSF48371">
    <property type="entry name" value="ARM repeat"/>
    <property type="match status" value="2"/>
</dbReference>
<evidence type="ECO:0000256" key="1">
    <source>
        <dbReference type="ARBA" id="ARBA00000900"/>
    </source>
</evidence>
<dbReference type="GO" id="GO:0061630">
    <property type="term" value="F:ubiquitin protein ligase activity"/>
    <property type="evidence" value="ECO:0007669"/>
    <property type="project" value="UniProtKB-EC"/>
</dbReference>
<evidence type="ECO:0000313" key="9">
    <source>
        <dbReference type="Proteomes" id="UP001630127"/>
    </source>
</evidence>
<evidence type="ECO:0000256" key="2">
    <source>
        <dbReference type="ARBA" id="ARBA00004906"/>
    </source>
</evidence>
<dbReference type="SMART" id="SM00185">
    <property type="entry name" value="ARM"/>
    <property type="match status" value="6"/>
</dbReference>
<keyword evidence="6" id="KW-0175">Coiled coil</keyword>
<dbReference type="PANTHER" id="PTHR45958">
    <property type="entry name" value="RING-TYPE E3 UBIQUITIN TRANSFERASE"/>
    <property type="match status" value="1"/>
</dbReference>
<comment type="caution">
    <text evidence="8">The sequence shown here is derived from an EMBL/GenBank/DDBJ whole genome shotgun (WGS) entry which is preliminary data.</text>
</comment>
<feature type="coiled-coil region" evidence="6">
    <location>
        <begin position="128"/>
        <end position="155"/>
    </location>
</feature>
<dbReference type="InterPro" id="IPR013083">
    <property type="entry name" value="Znf_RING/FYVE/PHD"/>
</dbReference>
<name>A0ABD2ZF00_9GENT</name>
<evidence type="ECO:0000256" key="3">
    <source>
        <dbReference type="ARBA" id="ARBA00012483"/>
    </source>
</evidence>
<dbReference type="Proteomes" id="UP001630127">
    <property type="component" value="Unassembled WGS sequence"/>
</dbReference>
<gene>
    <name evidence="8" type="ORF">ACH5RR_020641</name>
</gene>
<dbReference type="Gene3D" id="3.30.40.10">
    <property type="entry name" value="Zinc/RING finger domain, C3HC4 (zinc finger)"/>
    <property type="match status" value="1"/>
</dbReference>
<comment type="pathway">
    <text evidence="2">Protein modification; protein ubiquitination.</text>
</comment>
<dbReference type="PANTHER" id="PTHR45958:SF14">
    <property type="entry name" value="RING-TYPE E3 UBIQUITIN TRANSFERASE"/>
    <property type="match status" value="1"/>
</dbReference>
<keyword evidence="5" id="KW-0677">Repeat</keyword>
<evidence type="ECO:0000256" key="5">
    <source>
        <dbReference type="ARBA" id="ARBA00022737"/>
    </source>
</evidence>
<evidence type="ECO:0000256" key="4">
    <source>
        <dbReference type="ARBA" id="ARBA00022679"/>
    </source>
</evidence>
<protein>
    <recommendedName>
        <fullName evidence="3">RING-type E3 ubiquitin transferase</fullName>
        <ecNumber evidence="3">2.3.2.27</ecNumber>
    </recommendedName>
</protein>
<accession>A0ABD2ZF00</accession>
<dbReference type="CDD" id="cd16664">
    <property type="entry name" value="RING-Ubox_PUB"/>
    <property type="match status" value="1"/>
</dbReference>
<keyword evidence="9" id="KW-1185">Reference proteome</keyword>